<accession>A0A9W6KNU9</accession>
<keyword evidence="3" id="KW-1185">Reference proteome</keyword>
<dbReference type="EMBL" id="BSFP01000025">
    <property type="protein sequence ID" value="GLL02739.1"/>
    <property type="molecule type" value="Genomic_DNA"/>
</dbReference>
<evidence type="ECO:0000313" key="3">
    <source>
        <dbReference type="Proteomes" id="UP001143480"/>
    </source>
</evidence>
<organism evidence="2 3">
    <name type="scientific">Dactylosporangium matsuzakiense</name>
    <dbReference type="NCBI Taxonomy" id="53360"/>
    <lineage>
        <taxon>Bacteria</taxon>
        <taxon>Bacillati</taxon>
        <taxon>Actinomycetota</taxon>
        <taxon>Actinomycetes</taxon>
        <taxon>Micromonosporales</taxon>
        <taxon>Micromonosporaceae</taxon>
        <taxon>Dactylosporangium</taxon>
    </lineage>
</organism>
<dbReference type="AlphaFoldDB" id="A0A9W6KNU9"/>
<sequence>MVYRTGSPGWLSVIRTVIRVIIDPRQLGNSSGSALTVTDTTRGGPGVVGAAEVGRAGLELRTADGWVEAVLRTAVAAGPIVVAGSSGTTGCGVLRAAVGRGRGSSPVVRAARAVPTDSTMTSAAPARNQAVRRERPSGGGAGNPPPAGSAFAGEACVA</sequence>
<protein>
    <submittedName>
        <fullName evidence="2">Uncharacterized protein</fullName>
    </submittedName>
</protein>
<proteinExistence type="predicted"/>
<evidence type="ECO:0000313" key="2">
    <source>
        <dbReference type="EMBL" id="GLL02739.1"/>
    </source>
</evidence>
<reference evidence="2" key="1">
    <citation type="journal article" date="2014" name="Int. J. Syst. Evol. Microbiol.">
        <title>Complete genome sequence of Corynebacterium casei LMG S-19264T (=DSM 44701T), isolated from a smear-ripened cheese.</title>
        <authorList>
            <consortium name="US DOE Joint Genome Institute (JGI-PGF)"/>
            <person name="Walter F."/>
            <person name="Albersmeier A."/>
            <person name="Kalinowski J."/>
            <person name="Ruckert C."/>
        </authorList>
    </citation>
    <scope>NUCLEOTIDE SEQUENCE</scope>
    <source>
        <strain evidence="2">VKM Ac-1321</strain>
    </source>
</reference>
<comment type="caution">
    <text evidence="2">The sequence shown here is derived from an EMBL/GenBank/DDBJ whole genome shotgun (WGS) entry which is preliminary data.</text>
</comment>
<reference evidence="2" key="2">
    <citation type="submission" date="2023-01" db="EMBL/GenBank/DDBJ databases">
        <authorList>
            <person name="Sun Q."/>
            <person name="Evtushenko L."/>
        </authorList>
    </citation>
    <scope>NUCLEOTIDE SEQUENCE</scope>
    <source>
        <strain evidence="2">VKM Ac-1321</strain>
    </source>
</reference>
<gene>
    <name evidence="2" type="ORF">GCM10017581_044810</name>
</gene>
<feature type="region of interest" description="Disordered" evidence="1">
    <location>
        <begin position="114"/>
        <end position="158"/>
    </location>
</feature>
<evidence type="ECO:0000256" key="1">
    <source>
        <dbReference type="SAM" id="MobiDB-lite"/>
    </source>
</evidence>
<name>A0A9W6KNU9_9ACTN</name>
<dbReference type="Proteomes" id="UP001143480">
    <property type="component" value="Unassembled WGS sequence"/>
</dbReference>
<feature type="compositionally biased region" description="Low complexity" evidence="1">
    <location>
        <begin position="148"/>
        <end position="158"/>
    </location>
</feature>